<dbReference type="GO" id="GO:0005524">
    <property type="term" value="F:ATP binding"/>
    <property type="evidence" value="ECO:0007669"/>
    <property type="project" value="UniProtKB-KW"/>
</dbReference>
<evidence type="ECO:0000256" key="3">
    <source>
        <dbReference type="ARBA" id="ARBA00022840"/>
    </source>
</evidence>
<keyword evidence="3 5" id="KW-0067">ATP-binding</keyword>
<evidence type="ECO:0000313" key="6">
    <source>
        <dbReference type="Proteomes" id="UP000068382"/>
    </source>
</evidence>
<proteinExistence type="predicted"/>
<keyword evidence="6" id="KW-1185">Reference proteome</keyword>
<dbReference type="InterPro" id="IPR027417">
    <property type="entry name" value="P-loop_NTPase"/>
</dbReference>
<dbReference type="AlphaFoldDB" id="A0A132BZ21"/>
<dbReference type="GO" id="GO:0016887">
    <property type="term" value="F:ATP hydrolysis activity"/>
    <property type="evidence" value="ECO:0007669"/>
    <property type="project" value="InterPro"/>
</dbReference>
<dbReference type="CDD" id="cd03219">
    <property type="entry name" value="ABC_Mj1267_LivG_branched"/>
    <property type="match status" value="1"/>
</dbReference>
<dbReference type="SMART" id="SM00382">
    <property type="entry name" value="AAA"/>
    <property type="match status" value="1"/>
</dbReference>
<feature type="domain" description="ABC transporter" evidence="4">
    <location>
        <begin position="43"/>
        <end position="291"/>
    </location>
</feature>
<dbReference type="Gene3D" id="3.40.50.300">
    <property type="entry name" value="P-loop containing nucleotide triphosphate hydrolases"/>
    <property type="match status" value="1"/>
</dbReference>
<keyword evidence="5" id="KW-0378">Hydrolase</keyword>
<name>A0A132BZ21_9RHOB</name>
<dbReference type="InterPro" id="IPR003593">
    <property type="entry name" value="AAA+_ATPase"/>
</dbReference>
<dbReference type="PANTHER" id="PTHR45772">
    <property type="entry name" value="CONSERVED COMPONENT OF ABC TRANSPORTER FOR NATURAL AMINO ACIDS-RELATED"/>
    <property type="match status" value="1"/>
</dbReference>
<dbReference type="GO" id="GO:0005886">
    <property type="term" value="C:plasma membrane"/>
    <property type="evidence" value="ECO:0007669"/>
    <property type="project" value="TreeGrafter"/>
</dbReference>
<evidence type="ECO:0000256" key="2">
    <source>
        <dbReference type="ARBA" id="ARBA00022741"/>
    </source>
</evidence>
<evidence type="ECO:0000313" key="5">
    <source>
        <dbReference type="EMBL" id="KUP93087.1"/>
    </source>
</evidence>
<comment type="caution">
    <text evidence="5">The sequence shown here is derived from an EMBL/GenBank/DDBJ whole genome shotgun (WGS) entry which is preliminary data.</text>
</comment>
<dbReference type="Pfam" id="PF12399">
    <property type="entry name" value="BCA_ABC_TP_C"/>
    <property type="match status" value="1"/>
</dbReference>
<sequence>MANGATGLLPDFLMKAMNLSGDNRIYMTTKNKISAGADDGSILECSGIERRFGGIVAVTGVDLVIQRGEIFGLVGPNGSGKTTLTNAITGFYPPNVGAVRLAGRDITGMAPHKVAKLGVARTFQNLALFNGMSVLDNILLGRHIHLKPGVLRTALYWWAARHEEIENRKIVEEVIEFLQLEGIRHELVDGLPIGLKKRVELARALVAEPQMLILDEPMAGMNQEEKGYMSRFILDARAERGVSVLLIEHHMDVITGICDRMLALNYGEMIASGIPKDVVKDPRVVKAYIGGSHD</sequence>
<organism evidence="5 6">
    <name type="scientific">Tritonibacter horizontis</name>
    <dbReference type="NCBI Taxonomy" id="1768241"/>
    <lineage>
        <taxon>Bacteria</taxon>
        <taxon>Pseudomonadati</taxon>
        <taxon>Pseudomonadota</taxon>
        <taxon>Alphaproteobacteria</taxon>
        <taxon>Rhodobacterales</taxon>
        <taxon>Paracoccaceae</taxon>
        <taxon>Tritonibacter</taxon>
    </lineage>
</organism>
<dbReference type="InterPro" id="IPR003439">
    <property type="entry name" value="ABC_transporter-like_ATP-bd"/>
</dbReference>
<dbReference type="FunFam" id="3.40.50.300:FF:000421">
    <property type="entry name" value="Branched-chain amino acid ABC transporter ATP-binding protein"/>
    <property type="match status" value="1"/>
</dbReference>
<evidence type="ECO:0000259" key="4">
    <source>
        <dbReference type="PROSITE" id="PS50893"/>
    </source>
</evidence>
<accession>A0A132BZ21</accession>
<dbReference type="PANTHER" id="PTHR45772:SF1">
    <property type="entry name" value="ABC TRANSPORTER ATP-BINDING PROTEIN"/>
    <property type="match status" value="1"/>
</dbReference>
<dbReference type="InterPro" id="IPR032823">
    <property type="entry name" value="BCA_ABC_TP_C"/>
</dbReference>
<dbReference type="Pfam" id="PF00005">
    <property type="entry name" value="ABC_tran"/>
    <property type="match status" value="1"/>
</dbReference>
<dbReference type="EMBL" id="LPUY01000060">
    <property type="protein sequence ID" value="KUP93087.1"/>
    <property type="molecule type" value="Genomic_DNA"/>
</dbReference>
<keyword evidence="1" id="KW-0813">Transport</keyword>
<keyword evidence="2" id="KW-0547">Nucleotide-binding</keyword>
<evidence type="ECO:0000256" key="1">
    <source>
        <dbReference type="ARBA" id="ARBA00022448"/>
    </source>
</evidence>
<dbReference type="PROSITE" id="PS50893">
    <property type="entry name" value="ABC_TRANSPORTER_2"/>
    <property type="match status" value="1"/>
</dbReference>
<gene>
    <name evidence="5" type="primary">lptB_4</name>
    <name evidence="5" type="ORF">TRIHO_19930</name>
</gene>
<protein>
    <submittedName>
        <fullName evidence="5">Lipopolysaccharide export system ATP-binding protein LptB</fullName>
        <ecNumber evidence="5">3.6.3.-</ecNumber>
    </submittedName>
</protein>
<dbReference type="Proteomes" id="UP000068382">
    <property type="component" value="Unassembled WGS sequence"/>
</dbReference>
<dbReference type="SUPFAM" id="SSF52540">
    <property type="entry name" value="P-loop containing nucleoside triphosphate hydrolases"/>
    <property type="match status" value="1"/>
</dbReference>
<dbReference type="PATRIC" id="fig|1768241.3.peg.2096"/>
<reference evidence="5 6" key="1">
    <citation type="submission" date="2015-12" db="EMBL/GenBank/DDBJ databases">
        <title>Genome sequence of the marine Rhodobacteraceae strain O3.65, Candidatus Tritonibacter horizontis.</title>
        <authorList>
            <person name="Poehlein A."/>
            <person name="Giebel H.A."/>
            <person name="Voget S."/>
            <person name="Brinkhoff T."/>
        </authorList>
    </citation>
    <scope>NUCLEOTIDE SEQUENCE [LARGE SCALE GENOMIC DNA]</scope>
    <source>
        <strain evidence="5 6">O3.65</strain>
    </source>
</reference>
<dbReference type="InterPro" id="IPR051120">
    <property type="entry name" value="ABC_AA/LPS_Transport"/>
</dbReference>
<dbReference type="EC" id="3.6.3.-" evidence="5"/>